<name>A0ABW1SAT3_9PROT</name>
<dbReference type="Proteomes" id="UP001596303">
    <property type="component" value="Unassembled WGS sequence"/>
</dbReference>
<evidence type="ECO:0000313" key="3">
    <source>
        <dbReference type="Proteomes" id="UP001596303"/>
    </source>
</evidence>
<evidence type="ECO:0000259" key="1">
    <source>
        <dbReference type="Pfam" id="PF01636"/>
    </source>
</evidence>
<feature type="domain" description="Aminoglycoside phosphotransferase" evidence="1">
    <location>
        <begin position="48"/>
        <end position="286"/>
    </location>
</feature>
<protein>
    <submittedName>
        <fullName evidence="2">Aminoglycoside phosphotransferase family protein</fullName>
    </submittedName>
</protein>
<reference evidence="3" key="1">
    <citation type="journal article" date="2019" name="Int. J. Syst. Evol. Microbiol.">
        <title>The Global Catalogue of Microorganisms (GCM) 10K type strain sequencing project: providing services to taxonomists for standard genome sequencing and annotation.</title>
        <authorList>
            <consortium name="The Broad Institute Genomics Platform"/>
            <consortium name="The Broad Institute Genome Sequencing Center for Infectious Disease"/>
            <person name="Wu L."/>
            <person name="Ma J."/>
        </authorList>
    </citation>
    <scope>NUCLEOTIDE SEQUENCE [LARGE SCALE GENOMIC DNA]</scope>
    <source>
        <strain evidence="3">CGMCC-1.15741</strain>
    </source>
</reference>
<organism evidence="2 3">
    <name type="scientific">Ponticaulis profundi</name>
    <dbReference type="NCBI Taxonomy" id="2665222"/>
    <lineage>
        <taxon>Bacteria</taxon>
        <taxon>Pseudomonadati</taxon>
        <taxon>Pseudomonadota</taxon>
        <taxon>Alphaproteobacteria</taxon>
        <taxon>Hyphomonadales</taxon>
        <taxon>Hyphomonadaceae</taxon>
        <taxon>Ponticaulis</taxon>
    </lineage>
</organism>
<dbReference type="RefSeq" id="WP_377378572.1">
    <property type="nucleotide sequence ID" value="NZ_JBHSSW010000012.1"/>
</dbReference>
<keyword evidence="3" id="KW-1185">Reference proteome</keyword>
<sequence length="360" mass="40520">MSEREAARVAFLRRVGWGDAERISLGEDASTRRYERLKRGDNIAIFMDAPPAAEGKPCGPDATEHDRVLAGWNARTRLAACRVDAFVGVGQFLNKLNLSAPEVYVFDVEEGFAILEDLGDGIFARELEKGADERTLYLAAIDCLAEVHNQQAPTEVKAEEWVWPIQSYDRLAMSTGADLFPKWYPALDSTVKFNGSLARDFAEVSEALCEHLALLPQVFMLRDYHAENLVWLPERDGLAKVGILDFQDAVRGPAAWDIAMFVQDARRDVSPQVQMDVVRRYLDRTGMSETMFARDLAIAGAINALRILGVFARLITRDNKPRYGAFLQREWHHLLSCLRDPVLEDLYFVLSRAVPEMGRS</sequence>
<dbReference type="Gene3D" id="3.30.200.20">
    <property type="entry name" value="Phosphorylase Kinase, domain 1"/>
    <property type="match status" value="1"/>
</dbReference>
<dbReference type="Pfam" id="PF01636">
    <property type="entry name" value="APH"/>
    <property type="match status" value="1"/>
</dbReference>
<dbReference type="InterPro" id="IPR011009">
    <property type="entry name" value="Kinase-like_dom_sf"/>
</dbReference>
<dbReference type="Gene3D" id="3.90.1200.10">
    <property type="match status" value="1"/>
</dbReference>
<dbReference type="EMBL" id="JBHSSW010000012">
    <property type="protein sequence ID" value="MFC6198396.1"/>
    <property type="molecule type" value="Genomic_DNA"/>
</dbReference>
<proteinExistence type="predicted"/>
<comment type="caution">
    <text evidence="2">The sequence shown here is derived from an EMBL/GenBank/DDBJ whole genome shotgun (WGS) entry which is preliminary data.</text>
</comment>
<evidence type="ECO:0000313" key="2">
    <source>
        <dbReference type="EMBL" id="MFC6198396.1"/>
    </source>
</evidence>
<dbReference type="InterPro" id="IPR002575">
    <property type="entry name" value="Aminoglycoside_PTrfase"/>
</dbReference>
<accession>A0ABW1SAT3</accession>
<gene>
    <name evidence="2" type="ORF">ACFQDM_09910</name>
</gene>
<dbReference type="SUPFAM" id="SSF56112">
    <property type="entry name" value="Protein kinase-like (PK-like)"/>
    <property type="match status" value="1"/>
</dbReference>